<organism evidence="2">
    <name type="scientific">Ixodes ricinus</name>
    <name type="common">Common tick</name>
    <name type="synonym">Acarus ricinus</name>
    <dbReference type="NCBI Taxonomy" id="34613"/>
    <lineage>
        <taxon>Eukaryota</taxon>
        <taxon>Metazoa</taxon>
        <taxon>Ecdysozoa</taxon>
        <taxon>Arthropoda</taxon>
        <taxon>Chelicerata</taxon>
        <taxon>Arachnida</taxon>
        <taxon>Acari</taxon>
        <taxon>Parasitiformes</taxon>
        <taxon>Ixodida</taxon>
        <taxon>Ixodoidea</taxon>
        <taxon>Ixodidae</taxon>
        <taxon>Ixodinae</taxon>
        <taxon>Ixodes</taxon>
    </lineage>
</organism>
<dbReference type="PROSITE" id="PS50878">
    <property type="entry name" value="RT_POL"/>
    <property type="match status" value="1"/>
</dbReference>
<dbReference type="InterPro" id="IPR000477">
    <property type="entry name" value="RT_dom"/>
</dbReference>
<proteinExistence type="predicted"/>
<dbReference type="CDD" id="cd01650">
    <property type="entry name" value="RT_nLTR_like"/>
    <property type="match status" value="1"/>
</dbReference>
<dbReference type="SUPFAM" id="SSF56672">
    <property type="entry name" value="DNA/RNA polymerases"/>
    <property type="match status" value="1"/>
</dbReference>
<feature type="non-terminal residue" evidence="2">
    <location>
        <position position="1"/>
    </location>
</feature>
<evidence type="ECO:0000259" key="1">
    <source>
        <dbReference type="PROSITE" id="PS50878"/>
    </source>
</evidence>
<dbReference type="PANTHER" id="PTHR33395">
    <property type="entry name" value="TRANSCRIPTASE, PUTATIVE-RELATED-RELATED"/>
    <property type="match status" value="1"/>
</dbReference>
<feature type="domain" description="Reverse transcriptase" evidence="1">
    <location>
        <begin position="465"/>
        <end position="731"/>
    </location>
</feature>
<feature type="non-terminal residue" evidence="2">
    <location>
        <position position="881"/>
    </location>
</feature>
<dbReference type="Pfam" id="PF03372">
    <property type="entry name" value="Exo_endo_phos"/>
    <property type="match status" value="1"/>
</dbReference>
<accession>A0A147BQL3</accession>
<reference evidence="2" key="1">
    <citation type="journal article" date="2018" name="PLoS Negl. Trop. Dis.">
        <title>Sialome diversity of ticks revealed by RNAseq of single tick salivary glands.</title>
        <authorList>
            <person name="Perner J."/>
            <person name="Kropackova S."/>
            <person name="Kopacek P."/>
            <person name="Ribeiro J.M."/>
        </authorList>
    </citation>
    <scope>NUCLEOTIDE SEQUENCE</scope>
    <source>
        <strain evidence="2">Siblings of single egg batch collected in Ceske Budejovice</strain>
        <tissue evidence="2">Salivary glands</tissue>
    </source>
</reference>
<protein>
    <submittedName>
        <fullName evidence="2">Putative rna-directed dna polymerase from mobile element jockey-like protein</fullName>
    </submittedName>
</protein>
<dbReference type="AlphaFoldDB" id="A0A147BQL3"/>
<name>A0A147BQL3_IXORI</name>
<dbReference type="Pfam" id="PF00078">
    <property type="entry name" value="RVT_1"/>
    <property type="match status" value="1"/>
</dbReference>
<dbReference type="InterPro" id="IPR005135">
    <property type="entry name" value="Endo/exonuclease/phosphatase"/>
</dbReference>
<dbReference type="EMBL" id="GEGO01002358">
    <property type="protein sequence ID" value="JAR93046.1"/>
    <property type="molecule type" value="Transcribed_RNA"/>
</dbReference>
<keyword evidence="2" id="KW-0695">RNA-directed DNA polymerase</keyword>
<dbReference type="Gene3D" id="3.60.10.10">
    <property type="entry name" value="Endonuclease/exonuclease/phosphatase"/>
    <property type="match status" value="1"/>
</dbReference>
<evidence type="ECO:0000313" key="2">
    <source>
        <dbReference type="EMBL" id="JAR93046.1"/>
    </source>
</evidence>
<dbReference type="InterPro" id="IPR043502">
    <property type="entry name" value="DNA/RNA_pol_sf"/>
</dbReference>
<dbReference type="GO" id="GO:0003964">
    <property type="term" value="F:RNA-directed DNA polymerase activity"/>
    <property type="evidence" value="ECO:0007669"/>
    <property type="project" value="UniProtKB-KW"/>
</dbReference>
<dbReference type="InterPro" id="IPR036691">
    <property type="entry name" value="Endo/exonu/phosph_ase_sf"/>
</dbReference>
<dbReference type="PANTHER" id="PTHR33395:SF22">
    <property type="entry name" value="REVERSE TRANSCRIPTASE DOMAIN-CONTAINING PROTEIN"/>
    <property type="match status" value="1"/>
</dbReference>
<keyword evidence="2" id="KW-0548">Nucleotidyltransferase</keyword>
<sequence>SFSVININARSLCPKATEFSCLASSYSPHVICVTETWLHDGILDSEFSPPNYSVVRNDRSSRGGGVALFFKAGLNYSVLSNLPNTESLWCKVRLAKFSLVIGAVYRTPGSSLQVIEDVYDYIQKYNLADSKLVLVGDFNAPDINWETLVAGSRERAICDALVDMTASFDLDQIVKTHTRDNSILDLVFLSHGVTQLGYDCEVIEGISDHKAVLATLNFHINDVSPEIVTVLDFNRADDASIIDELSFCFDYFYAISADSDVNTLLNYFNSLVDKCINNFVPILKKKKNPAQPWITRDVLQLMRRVKRKRSLRQNATPADEALFENLKTTLKEKTLAAKTKYFNITLSEFMTSNPAKFWRSILPKSDEFQSFIIEGESVNEPAVIANCFNDYFRSVFSHDNGDISQFTFNRTCPALSDVEISTPGILNLLLKMNCKKSPGPDGIPNSFLRRYSLWTSKYLSVIFKKSIITATIPRVWKSAKIIPLFKSGNKQGVANFRPISLTSSSCKLLEHIVHKHISEYLEANSILCPQQHGFRRGYSTSTQLLEFTHDIAFSLDKRKQLDAIFIDYSKAFDKVPHSKLLQKLQTIIKNESLIDWIADYLKDRSQFVSYNNVYSSNVLVSSGVPQGSVLGPLLFLLYINDVVNHLPVKIRLYADDCVLYNEINSVQDQNILNNSFSQFLSWSKKWQMEINFDKTVFMSFTNKKMPSVFSYGIGNVILRQVYEYKYLGILFTPSLKWDSHISFICSRALQKLGYVKRTLKSSTKEVKITAYKTLIRPILEYGCVVWDPHFKGDIRLLDRIQTKAIRFICNRYDRKFSPTSSMLDVGLEYLASRRKVERLKVLHKIANNNSKYHIASPILETPPKTYGSGGERDSGASGGLG</sequence>
<dbReference type="SUPFAM" id="SSF56219">
    <property type="entry name" value="DNase I-like"/>
    <property type="match status" value="1"/>
</dbReference>
<keyword evidence="2" id="KW-0808">Transferase</keyword>